<evidence type="ECO:0008006" key="3">
    <source>
        <dbReference type="Google" id="ProtNLM"/>
    </source>
</evidence>
<name>A0A1T4RT31_9BACT</name>
<dbReference type="AlphaFoldDB" id="A0A1T4RT31"/>
<dbReference type="Proteomes" id="UP000190102">
    <property type="component" value="Unassembled WGS sequence"/>
</dbReference>
<organism evidence="1 2">
    <name type="scientific">Trichlorobacter thiogenes</name>
    <dbReference type="NCBI Taxonomy" id="115783"/>
    <lineage>
        <taxon>Bacteria</taxon>
        <taxon>Pseudomonadati</taxon>
        <taxon>Thermodesulfobacteriota</taxon>
        <taxon>Desulfuromonadia</taxon>
        <taxon>Geobacterales</taxon>
        <taxon>Geobacteraceae</taxon>
        <taxon>Trichlorobacter</taxon>
    </lineage>
</organism>
<evidence type="ECO:0000313" key="1">
    <source>
        <dbReference type="EMBL" id="SKA19144.1"/>
    </source>
</evidence>
<dbReference type="STRING" id="115783.SAMN02745119_03065"/>
<protein>
    <recommendedName>
        <fullName evidence="3">Beta-barrel assembly machine subunit BamE</fullName>
    </recommendedName>
</protein>
<dbReference type="PROSITE" id="PS51257">
    <property type="entry name" value="PROKAR_LIPOPROTEIN"/>
    <property type="match status" value="1"/>
</dbReference>
<dbReference type="EMBL" id="FUWR01000024">
    <property type="protein sequence ID" value="SKA19144.1"/>
    <property type="molecule type" value="Genomic_DNA"/>
</dbReference>
<evidence type="ECO:0000313" key="2">
    <source>
        <dbReference type="Proteomes" id="UP000190102"/>
    </source>
</evidence>
<dbReference type="RefSeq" id="WP_078791288.1">
    <property type="nucleotide sequence ID" value="NZ_FUWR01000024.1"/>
</dbReference>
<gene>
    <name evidence="1" type="ORF">SAMN02745119_03065</name>
</gene>
<keyword evidence="2" id="KW-1185">Reference proteome</keyword>
<proteinExistence type="predicted"/>
<dbReference type="OrthoDB" id="9255872at2"/>
<reference evidence="2" key="1">
    <citation type="submission" date="2017-02" db="EMBL/GenBank/DDBJ databases">
        <authorList>
            <person name="Varghese N."/>
            <person name="Submissions S."/>
        </authorList>
    </citation>
    <scope>NUCLEOTIDE SEQUENCE [LARGE SCALE GENOMIC DNA]</scope>
    <source>
        <strain evidence="2">ATCC BAA-34</strain>
    </source>
</reference>
<accession>A0A1T4RT31</accession>
<sequence>MKRIVKKTLVVGIVAFLTGCAPVTDSYKYMLTGKEGEPPPRTIEAAQAQFNDGKLVVGQSSEANLKTLLGSPAEIKKMNGKRVHVYMKNVSTQGVSVDVGTTYIASYTFNKAGKLVDKDYAARPMGNPLTGQ</sequence>